<dbReference type="GeneID" id="93002054"/>
<dbReference type="RefSeq" id="WP_003457302.1">
    <property type="nucleotide sequence ID" value="NC_008261.1"/>
</dbReference>
<dbReference type="KEGG" id="cpf:CPF_1658"/>
<reference evidence="2 3" key="1">
    <citation type="journal article" date="2006" name="Genome Res.">
        <title>Skewed genomic variability in strains of the toxigenic bacterial pathogen, Clostridium perfringens.</title>
        <authorList>
            <person name="Myers G.S."/>
            <person name="Rasko D.A."/>
            <person name="Cheung J.K."/>
            <person name="Ravel J."/>
            <person name="Seshadri R."/>
            <person name="Deboy R.T."/>
            <person name="Ren Q."/>
            <person name="Varga J."/>
            <person name="Awad M.M."/>
            <person name="Brinkac L.M."/>
            <person name="Daugherty S.C."/>
            <person name="Haft D.H."/>
            <person name="Dodson R.J."/>
            <person name="Madupu R."/>
            <person name="Nelson W.C."/>
            <person name="Rosovitz M.J."/>
            <person name="Sullivan S.A."/>
            <person name="Khouri H."/>
            <person name="Dimitrov G.I."/>
            <person name="Watkins K.L."/>
            <person name="Mulligan S."/>
            <person name="Benton J."/>
            <person name="Radune D."/>
            <person name="Fisher D.J."/>
            <person name="Atkins H.S."/>
            <person name="Hiscox T."/>
            <person name="Jost B.H."/>
            <person name="Billington S.J."/>
            <person name="Songer J.G."/>
            <person name="McClane B.A."/>
            <person name="Titball R.W."/>
            <person name="Rood J.I."/>
            <person name="Melville S.B."/>
            <person name="Paulsen I.T."/>
        </authorList>
    </citation>
    <scope>NUCLEOTIDE SEQUENCE [LARGE SCALE GENOMIC DNA]</scope>
    <source>
        <strain evidence="3">ATCC 13124 / DSM 756 / JCM 1290 / NCIMB 6125 / NCTC 8237 / S 107 / Type A</strain>
    </source>
</reference>
<dbReference type="eggNOG" id="COG3170">
    <property type="taxonomic scope" value="Bacteria"/>
</dbReference>
<proteinExistence type="predicted"/>
<dbReference type="PANTHER" id="PTHR40032">
    <property type="entry name" value="EXPORTED PROTEIN-RELATED"/>
    <property type="match status" value="1"/>
</dbReference>
<dbReference type="EMBL" id="CP000246">
    <property type="protein sequence ID" value="ABG82520.1"/>
    <property type="molecule type" value="Genomic_DNA"/>
</dbReference>
<dbReference type="InterPro" id="IPR024301">
    <property type="entry name" value="Amidase_6"/>
</dbReference>
<dbReference type="Pfam" id="PF12671">
    <property type="entry name" value="Amidase_6"/>
    <property type="match status" value="1"/>
</dbReference>
<gene>
    <name evidence="2" type="ordered locus">CPF_1658</name>
</gene>
<dbReference type="HOGENOM" id="CLU_046705_0_0_9"/>
<dbReference type="PANTHER" id="PTHR40032:SF1">
    <property type="entry name" value="EXPORTED PROTEIN"/>
    <property type="match status" value="1"/>
</dbReference>
<evidence type="ECO:0000259" key="1">
    <source>
        <dbReference type="Pfam" id="PF12671"/>
    </source>
</evidence>
<dbReference type="PaxDb" id="195103-CPF_1658"/>
<sequence>MKRKPKILLVTSLSLIVLLTLSIYVSLNKKKTSAFSEAINLLKEPDKKEDDELKGKFEEVLQDLFKNRNIAILNNDLEELKKFYDLEKKPSLWAYESESKKVKYLNNWSQKQGVVFNEIKSKTEIRKAREREKDLYGIICVVSSEFTYYYLNDPLKTNTFRLGTYHYLNLKDEGDRYIITKEWYTDPFADSLDLNNIKSDEIKSYILNSSSPSYSPDERTQKAIDYAHTYCGAAADDELGFNYNKKYTDFNPQGGDCANFASQILFEGGGFKKNSTWNYSDGEGSKAWVNAQAFKNYMVNSGRASYIAKGKYSEIYKAAYNLRPGDFVAYEKNGRITHISTVTGLDSKGYPLVTCHNTDRLLVPFDLGWSNDNIRFHLVDVYY</sequence>
<organism evidence="2 3">
    <name type="scientific">Clostridium perfringens (strain ATCC 13124 / DSM 756 / JCM 1290 / NCIMB 6125 / NCTC 8237 / Type A)</name>
    <dbReference type="NCBI Taxonomy" id="195103"/>
    <lineage>
        <taxon>Bacteria</taxon>
        <taxon>Bacillati</taxon>
        <taxon>Bacillota</taxon>
        <taxon>Clostridia</taxon>
        <taxon>Eubacteriales</taxon>
        <taxon>Clostridiaceae</taxon>
        <taxon>Clostridium</taxon>
    </lineage>
</organism>
<dbReference type="STRING" id="195103.CPF_1658"/>
<evidence type="ECO:0000313" key="2">
    <source>
        <dbReference type="EMBL" id="ABG82520.1"/>
    </source>
</evidence>
<keyword evidence="3" id="KW-1185">Reference proteome</keyword>
<name>A0A0H2YNP2_CLOP1</name>
<feature type="domain" description="Putative amidase" evidence="1">
    <location>
        <begin position="219"/>
        <end position="378"/>
    </location>
</feature>
<dbReference type="AlphaFoldDB" id="A0A0H2YNP2"/>
<protein>
    <recommendedName>
        <fullName evidence="1">Putative amidase domain-containing protein</fullName>
    </recommendedName>
</protein>
<dbReference type="Proteomes" id="UP000001823">
    <property type="component" value="Chromosome"/>
</dbReference>
<accession>A0A0H2YNP2</accession>
<evidence type="ECO:0000313" key="3">
    <source>
        <dbReference type="Proteomes" id="UP000001823"/>
    </source>
</evidence>